<dbReference type="AlphaFoldDB" id="L9ZM25"/>
<dbReference type="InterPro" id="IPR032466">
    <property type="entry name" value="Metal_Hydrolase"/>
</dbReference>
<keyword evidence="1 3" id="KW-0378">Hydrolase</keyword>
<evidence type="ECO:0000313" key="3">
    <source>
        <dbReference type="EMBL" id="ELY86223.1"/>
    </source>
</evidence>
<dbReference type="PANTHER" id="PTHR43794:SF11">
    <property type="entry name" value="AMIDOHYDROLASE-RELATED DOMAIN-CONTAINING PROTEIN"/>
    <property type="match status" value="1"/>
</dbReference>
<dbReference type="PATRIC" id="fig|1230458.4.peg.3713"/>
<evidence type="ECO:0000313" key="4">
    <source>
        <dbReference type="Proteomes" id="UP000011648"/>
    </source>
</evidence>
<dbReference type="InterPro" id="IPR011059">
    <property type="entry name" value="Metal-dep_hydrolase_composite"/>
</dbReference>
<dbReference type="InterPro" id="IPR006680">
    <property type="entry name" value="Amidohydro-rel"/>
</dbReference>
<dbReference type="Pfam" id="PF01979">
    <property type="entry name" value="Amidohydro_1"/>
    <property type="match status" value="1"/>
</dbReference>
<dbReference type="STRING" id="1230458.C484_18432"/>
<dbReference type="Gene3D" id="3.20.20.140">
    <property type="entry name" value="Metal-dependent hydrolases"/>
    <property type="match status" value="1"/>
</dbReference>
<name>L9ZM25_9EURY</name>
<dbReference type="SUPFAM" id="SSF51338">
    <property type="entry name" value="Composite domain of metallo-dependent hydrolases"/>
    <property type="match status" value="1"/>
</dbReference>
<dbReference type="SUPFAM" id="SSF51556">
    <property type="entry name" value="Metallo-dependent hydrolases"/>
    <property type="match status" value="1"/>
</dbReference>
<sequence>MTDLLVTNGTVVTQNADREVVDDGAVLILDDEIAAVGPAAKLETDYDADRVIDADDGAIIPGLVNAHTHVSDILLRGAFAADRGLHDWLYNVKRPACVAMVPEEHAVAAALYCTEAVRAGVTTFVESDTEVIWDDRDAIEAKLGTYARSGIRSIYGAGFADSPPDEAFELLLADVQVRDPDIAHPPADYFTMETDTALTRVESLIREFHGNADGRQSVWPSPIVLASTTAEGFRGAYRIAEEYDLMTTAHVAEAEAQERGAPLSNISYLRNVDYLGERALLGHCVQIDAADVRLLAKTDTKVAHNFFANMRLATGFAPVVSMLENGVIVGLGTDNANLNDAINPLADARAASAAHKGFHRDPGVVPPQTAFDMVTIDAAHAIGREDDLGSIEVGKQADVAIVDMDRPHLTPSPDPVFALVTAAQGDEVETVICAGEVVMEDREVLTLGDTDELMTEATAAADDLIERVGIE</sequence>
<comment type="caution">
    <text evidence="3">The sequence shown here is derived from an EMBL/GenBank/DDBJ whole genome shotgun (WGS) entry which is preliminary data.</text>
</comment>
<dbReference type="OrthoDB" id="24954at2157"/>
<organism evidence="3 4">
    <name type="scientific">Natrialba taiwanensis DSM 12281</name>
    <dbReference type="NCBI Taxonomy" id="1230458"/>
    <lineage>
        <taxon>Archaea</taxon>
        <taxon>Methanobacteriati</taxon>
        <taxon>Methanobacteriota</taxon>
        <taxon>Stenosarchaea group</taxon>
        <taxon>Halobacteria</taxon>
        <taxon>Halobacteriales</taxon>
        <taxon>Natrialbaceae</taxon>
        <taxon>Natrialba</taxon>
    </lineage>
</organism>
<feature type="domain" description="Amidohydrolase-related" evidence="2">
    <location>
        <begin position="59"/>
        <end position="438"/>
    </location>
</feature>
<dbReference type="RefSeq" id="WP_006827298.1">
    <property type="nucleotide sequence ID" value="NZ_AOIL01000062.1"/>
</dbReference>
<reference evidence="3 4" key="1">
    <citation type="journal article" date="2014" name="PLoS Genet.">
        <title>Phylogenetically driven sequencing of extremely halophilic archaea reveals strategies for static and dynamic osmo-response.</title>
        <authorList>
            <person name="Becker E.A."/>
            <person name="Seitzer P.M."/>
            <person name="Tritt A."/>
            <person name="Larsen D."/>
            <person name="Krusor M."/>
            <person name="Yao A.I."/>
            <person name="Wu D."/>
            <person name="Madern D."/>
            <person name="Eisen J.A."/>
            <person name="Darling A.E."/>
            <person name="Facciotti M.T."/>
        </authorList>
    </citation>
    <scope>NUCLEOTIDE SEQUENCE [LARGE SCALE GENOMIC DNA]</scope>
    <source>
        <strain evidence="3 4">DSM 12281</strain>
    </source>
</reference>
<gene>
    <name evidence="3" type="ORF">C484_18432</name>
</gene>
<dbReference type="PANTHER" id="PTHR43794">
    <property type="entry name" value="AMINOHYDROLASE SSNA-RELATED"/>
    <property type="match status" value="1"/>
</dbReference>
<evidence type="ECO:0000259" key="2">
    <source>
        <dbReference type="Pfam" id="PF01979"/>
    </source>
</evidence>
<accession>L9ZM25</accession>
<dbReference type="EMBL" id="AOIL01000062">
    <property type="protein sequence ID" value="ELY86223.1"/>
    <property type="molecule type" value="Genomic_DNA"/>
</dbReference>
<dbReference type="InterPro" id="IPR050287">
    <property type="entry name" value="MTA/SAH_deaminase"/>
</dbReference>
<keyword evidence="4" id="KW-1185">Reference proteome</keyword>
<protein>
    <submittedName>
        <fullName evidence="3">Chlorohydrolase</fullName>
    </submittedName>
</protein>
<dbReference type="Gene3D" id="2.30.40.10">
    <property type="entry name" value="Urease, subunit C, domain 1"/>
    <property type="match status" value="1"/>
</dbReference>
<evidence type="ECO:0000256" key="1">
    <source>
        <dbReference type="ARBA" id="ARBA00022801"/>
    </source>
</evidence>
<proteinExistence type="predicted"/>
<dbReference type="Proteomes" id="UP000011648">
    <property type="component" value="Unassembled WGS sequence"/>
</dbReference>
<dbReference type="GO" id="GO:0016810">
    <property type="term" value="F:hydrolase activity, acting on carbon-nitrogen (but not peptide) bonds"/>
    <property type="evidence" value="ECO:0007669"/>
    <property type="project" value="InterPro"/>
</dbReference>